<feature type="region of interest" description="Disordered" evidence="1">
    <location>
        <begin position="1"/>
        <end position="22"/>
    </location>
</feature>
<dbReference type="Proteomes" id="UP000314294">
    <property type="component" value="Unassembled WGS sequence"/>
</dbReference>
<comment type="caution">
    <text evidence="2">The sequence shown here is derived from an EMBL/GenBank/DDBJ whole genome shotgun (WGS) entry which is preliminary data.</text>
</comment>
<organism evidence="2 3">
    <name type="scientific">Liparis tanakae</name>
    <name type="common">Tanaka's snailfish</name>
    <dbReference type="NCBI Taxonomy" id="230148"/>
    <lineage>
        <taxon>Eukaryota</taxon>
        <taxon>Metazoa</taxon>
        <taxon>Chordata</taxon>
        <taxon>Craniata</taxon>
        <taxon>Vertebrata</taxon>
        <taxon>Euteleostomi</taxon>
        <taxon>Actinopterygii</taxon>
        <taxon>Neopterygii</taxon>
        <taxon>Teleostei</taxon>
        <taxon>Neoteleostei</taxon>
        <taxon>Acanthomorphata</taxon>
        <taxon>Eupercaria</taxon>
        <taxon>Perciformes</taxon>
        <taxon>Cottioidei</taxon>
        <taxon>Cottales</taxon>
        <taxon>Liparidae</taxon>
        <taxon>Liparis</taxon>
    </lineage>
</organism>
<protein>
    <submittedName>
        <fullName evidence="2">Uncharacterized protein</fullName>
    </submittedName>
</protein>
<evidence type="ECO:0000313" key="3">
    <source>
        <dbReference type="Proteomes" id="UP000314294"/>
    </source>
</evidence>
<dbReference type="EMBL" id="SRLO01000001">
    <property type="protein sequence ID" value="TNN89589.1"/>
    <property type="molecule type" value="Genomic_DNA"/>
</dbReference>
<name>A0A4Z2JH06_9TELE</name>
<evidence type="ECO:0000313" key="2">
    <source>
        <dbReference type="EMBL" id="TNN89589.1"/>
    </source>
</evidence>
<keyword evidence="3" id="KW-1185">Reference proteome</keyword>
<sequence length="120" mass="13611">MRRRSLKKEKEEEEGEGKRHPARQWMAEGKCYSSAQSSQIHQLHLLISNHQVFRKAAFPRRGWDRVNRCAEPRSENGGRRGFTLTSKGDTSVPADGAQASAAARREIDDEANDAVHYLVH</sequence>
<gene>
    <name evidence="2" type="ORF">EYF80_000192</name>
</gene>
<reference evidence="2 3" key="1">
    <citation type="submission" date="2019-03" db="EMBL/GenBank/DDBJ databases">
        <title>First draft genome of Liparis tanakae, snailfish: a comprehensive survey of snailfish specific genes.</title>
        <authorList>
            <person name="Kim W."/>
            <person name="Song I."/>
            <person name="Jeong J.-H."/>
            <person name="Kim D."/>
            <person name="Kim S."/>
            <person name="Ryu S."/>
            <person name="Song J.Y."/>
            <person name="Lee S.K."/>
        </authorList>
    </citation>
    <scope>NUCLEOTIDE SEQUENCE [LARGE SCALE GENOMIC DNA]</scope>
    <source>
        <tissue evidence="2">Muscle</tissue>
    </source>
</reference>
<accession>A0A4Z2JH06</accession>
<dbReference type="AlphaFoldDB" id="A0A4Z2JH06"/>
<evidence type="ECO:0000256" key="1">
    <source>
        <dbReference type="SAM" id="MobiDB-lite"/>
    </source>
</evidence>
<feature type="compositionally biased region" description="Basic and acidic residues" evidence="1">
    <location>
        <begin position="69"/>
        <end position="78"/>
    </location>
</feature>
<feature type="region of interest" description="Disordered" evidence="1">
    <location>
        <begin position="69"/>
        <end position="106"/>
    </location>
</feature>
<proteinExistence type="predicted"/>